<dbReference type="InterPro" id="IPR029058">
    <property type="entry name" value="AB_hydrolase_fold"/>
</dbReference>
<protein>
    <recommendedName>
        <fullName evidence="4">Xaa-Pro dipeptidyl-peptidase-like domain-containing protein</fullName>
    </recommendedName>
</protein>
<dbReference type="OrthoDB" id="10260961at2759"/>
<reference evidence="2 3" key="1">
    <citation type="submission" date="2017-06" db="EMBL/GenBank/DDBJ databases">
        <title>Ant-infecting Ophiocordyceps genomes reveal a high diversity of potential behavioral manipulation genes and a possible major role for enterotoxins.</title>
        <authorList>
            <person name="De Bekker C."/>
            <person name="Evans H.C."/>
            <person name="Brachmann A."/>
            <person name="Hughes D.P."/>
        </authorList>
    </citation>
    <scope>NUCLEOTIDE SEQUENCE [LARGE SCALE GENOMIC DNA]</scope>
    <source>
        <strain evidence="2 3">Map64</strain>
    </source>
</reference>
<comment type="caution">
    <text evidence="2">The sequence shown here is derived from an EMBL/GenBank/DDBJ whole genome shotgun (WGS) entry which is preliminary data.</text>
</comment>
<dbReference type="PANTHER" id="PTHR42103:SF2">
    <property type="entry name" value="AB HYDROLASE-1 DOMAIN-CONTAINING PROTEIN"/>
    <property type="match status" value="1"/>
</dbReference>
<feature type="compositionally biased region" description="Basic residues" evidence="1">
    <location>
        <begin position="202"/>
        <end position="215"/>
    </location>
</feature>
<accession>A0A2C5Y2S6</accession>
<organism evidence="2 3">
    <name type="scientific">Ophiocordyceps australis</name>
    <dbReference type="NCBI Taxonomy" id="1399860"/>
    <lineage>
        <taxon>Eukaryota</taxon>
        <taxon>Fungi</taxon>
        <taxon>Dikarya</taxon>
        <taxon>Ascomycota</taxon>
        <taxon>Pezizomycotina</taxon>
        <taxon>Sordariomycetes</taxon>
        <taxon>Hypocreomycetidae</taxon>
        <taxon>Hypocreales</taxon>
        <taxon>Ophiocordycipitaceae</taxon>
        <taxon>Ophiocordyceps</taxon>
    </lineage>
</organism>
<dbReference type="STRING" id="1399860.A0A2C5Y2S6"/>
<evidence type="ECO:0008006" key="4">
    <source>
        <dbReference type="Google" id="ProtNLM"/>
    </source>
</evidence>
<dbReference type="PANTHER" id="PTHR42103">
    <property type="entry name" value="ALPHA/BETA-HYDROLASES SUPERFAMILY PROTEIN"/>
    <property type="match status" value="1"/>
</dbReference>
<sequence>MAQLEPVLTLTIPSVHDWTVLDCRVFHPSILGDADPGADDEWKGQAAVFAHPYAPLGGSFDDGVVEAVVRELLGAGYVVATFNFRGAGNSAGKTSWTARPERGDYTSVVGFLVHYVHGLTLDPDENDNGHEASQEDCARLLHGTRHDEIWSPVLLMGGYSYGAMVTAQLPPLATMLLHFTAPAAGTAAAEVRLRAEHASREQRRRGGRRERKRSF</sequence>
<proteinExistence type="predicted"/>
<name>A0A2C5Y2S6_9HYPO</name>
<evidence type="ECO:0000256" key="1">
    <source>
        <dbReference type="SAM" id="MobiDB-lite"/>
    </source>
</evidence>
<dbReference type="SUPFAM" id="SSF53474">
    <property type="entry name" value="alpha/beta-Hydrolases"/>
    <property type="match status" value="1"/>
</dbReference>
<gene>
    <name evidence="2" type="ORF">CDD81_8055</name>
</gene>
<feature type="region of interest" description="Disordered" evidence="1">
    <location>
        <begin position="194"/>
        <end position="215"/>
    </location>
</feature>
<evidence type="ECO:0000313" key="3">
    <source>
        <dbReference type="Proteomes" id="UP000226192"/>
    </source>
</evidence>
<dbReference type="AlphaFoldDB" id="A0A2C5Y2S6"/>
<dbReference type="EMBL" id="NJET01000095">
    <property type="protein sequence ID" value="PHH61710.1"/>
    <property type="molecule type" value="Genomic_DNA"/>
</dbReference>
<dbReference type="Gene3D" id="3.40.50.1820">
    <property type="entry name" value="alpha/beta hydrolase"/>
    <property type="match status" value="1"/>
</dbReference>
<dbReference type="Proteomes" id="UP000226192">
    <property type="component" value="Unassembled WGS sequence"/>
</dbReference>
<keyword evidence="3" id="KW-1185">Reference proteome</keyword>
<evidence type="ECO:0000313" key="2">
    <source>
        <dbReference type="EMBL" id="PHH61710.1"/>
    </source>
</evidence>